<dbReference type="PANTHER" id="PTHR44196:SF1">
    <property type="entry name" value="DEHYDROGENASE_REDUCTASE SDR FAMILY MEMBER 7B"/>
    <property type="match status" value="1"/>
</dbReference>
<evidence type="ECO:0000313" key="4">
    <source>
        <dbReference type="Proteomes" id="UP001430796"/>
    </source>
</evidence>
<reference evidence="3" key="2">
    <citation type="submission" date="2022-01" db="EMBL/GenBank/DDBJ databases">
        <authorList>
            <person name="Zhou L.Y."/>
        </authorList>
    </citation>
    <scope>NUCLEOTIDE SEQUENCE</scope>
    <source>
        <strain evidence="3">TLK-CK17</strain>
    </source>
</reference>
<evidence type="ECO:0000256" key="1">
    <source>
        <dbReference type="ARBA" id="ARBA00006484"/>
    </source>
</evidence>
<evidence type="ECO:0000256" key="2">
    <source>
        <dbReference type="ARBA" id="ARBA00023002"/>
    </source>
</evidence>
<dbReference type="RefSeq" id="WP_237053084.1">
    <property type="nucleotide sequence ID" value="NZ_JAKJPO010000001.1"/>
</dbReference>
<dbReference type="Proteomes" id="UP001430796">
    <property type="component" value="Unassembled WGS sequence"/>
</dbReference>
<comment type="similarity">
    <text evidence="1">Belongs to the short-chain dehydrogenases/reductases (SDR) family.</text>
</comment>
<organism evidence="3 4">
    <name type="scientific">Marilutibacter chinensis</name>
    <dbReference type="NCBI Taxonomy" id="2912247"/>
    <lineage>
        <taxon>Bacteria</taxon>
        <taxon>Pseudomonadati</taxon>
        <taxon>Pseudomonadota</taxon>
        <taxon>Gammaproteobacteria</taxon>
        <taxon>Lysobacterales</taxon>
        <taxon>Lysobacteraceae</taxon>
        <taxon>Marilutibacter</taxon>
    </lineage>
</organism>
<name>A0ABS9HQ10_9GAMM</name>
<dbReference type="PROSITE" id="PS51257">
    <property type="entry name" value="PROKAR_LIPOPROTEIN"/>
    <property type="match status" value="1"/>
</dbReference>
<dbReference type="EMBL" id="JAKJPO010000001">
    <property type="protein sequence ID" value="MCF7220733.1"/>
    <property type="molecule type" value="Genomic_DNA"/>
</dbReference>
<keyword evidence="4" id="KW-1185">Reference proteome</keyword>
<dbReference type="Pfam" id="PF00106">
    <property type="entry name" value="adh_short"/>
    <property type="match status" value="1"/>
</dbReference>
<protein>
    <submittedName>
        <fullName evidence="3">SDR family NAD(P)-dependent oxidoreductase</fullName>
    </submittedName>
</protein>
<dbReference type="SUPFAM" id="SSF51735">
    <property type="entry name" value="NAD(P)-binding Rossmann-fold domains"/>
    <property type="match status" value="1"/>
</dbReference>
<proteinExistence type="inferred from homology"/>
<dbReference type="InterPro" id="IPR036291">
    <property type="entry name" value="NAD(P)-bd_dom_sf"/>
</dbReference>
<sequence length="74" mass="7440">MMLENRIAVIYGAGGSLGGAVACAFARDGAKLMLSGRRLEPVEDLVAAIRATGGNAQAAHVDATDRDAVDALAG</sequence>
<reference evidence="3" key="1">
    <citation type="submission" date="2022-01" db="EMBL/GenBank/DDBJ databases">
        <title>Lysobacter chinensis sp. nov., a bacterium isolated from cow dung compost.</title>
        <authorList>
            <person name="Liu Y."/>
        </authorList>
    </citation>
    <scope>NUCLEOTIDE SEQUENCE</scope>
    <source>
        <strain evidence="3">TLK-CK17</strain>
    </source>
</reference>
<comment type="caution">
    <text evidence="3">The sequence shown here is derived from an EMBL/GenBank/DDBJ whole genome shotgun (WGS) entry which is preliminary data.</text>
</comment>
<dbReference type="InterPro" id="IPR002347">
    <property type="entry name" value="SDR_fam"/>
</dbReference>
<accession>A0ABS9HQ10</accession>
<dbReference type="Gene3D" id="3.40.50.720">
    <property type="entry name" value="NAD(P)-binding Rossmann-like Domain"/>
    <property type="match status" value="1"/>
</dbReference>
<keyword evidence="2" id="KW-0560">Oxidoreductase</keyword>
<gene>
    <name evidence="3" type="ORF">L3V18_02860</name>
</gene>
<dbReference type="PANTHER" id="PTHR44196">
    <property type="entry name" value="DEHYDROGENASE/REDUCTASE SDR FAMILY MEMBER 7B"/>
    <property type="match status" value="1"/>
</dbReference>
<evidence type="ECO:0000313" key="3">
    <source>
        <dbReference type="EMBL" id="MCF7220733.1"/>
    </source>
</evidence>